<name>A0ABR5Z3X7_9GAMM</name>
<accession>A0ABR5Z3X7</accession>
<dbReference type="PANTHER" id="PTHR35802:SF1">
    <property type="entry name" value="PROTEASE SYNTHASE AND SPORULATION PROTEIN PAI 2"/>
    <property type="match status" value="1"/>
</dbReference>
<dbReference type="Gene3D" id="2.30.110.10">
    <property type="entry name" value="Electron Transport, Fmn-binding Protein, Chain A"/>
    <property type="match status" value="1"/>
</dbReference>
<dbReference type="Pfam" id="PF04299">
    <property type="entry name" value="FMN_bind_2"/>
    <property type="match status" value="1"/>
</dbReference>
<evidence type="ECO:0000313" key="2">
    <source>
        <dbReference type="EMBL" id="MBA1274926.1"/>
    </source>
</evidence>
<dbReference type="SUPFAM" id="SSF50475">
    <property type="entry name" value="FMN-binding split barrel"/>
    <property type="match status" value="1"/>
</dbReference>
<dbReference type="InterPro" id="IPR012349">
    <property type="entry name" value="Split_barrel_FMN-bd"/>
</dbReference>
<evidence type="ECO:0000256" key="1">
    <source>
        <dbReference type="SAM" id="MobiDB-lite"/>
    </source>
</evidence>
<protein>
    <submittedName>
        <fullName evidence="2">FMN-binding negative transcriptional regulator</fullName>
    </submittedName>
</protein>
<evidence type="ECO:0000313" key="3">
    <source>
        <dbReference type="Proteomes" id="UP000786387"/>
    </source>
</evidence>
<dbReference type="PIRSF" id="PIRSF010372">
    <property type="entry name" value="PaiB"/>
    <property type="match status" value="1"/>
</dbReference>
<dbReference type="PANTHER" id="PTHR35802">
    <property type="entry name" value="PROTEASE SYNTHASE AND SPORULATION PROTEIN PAI 2"/>
    <property type="match status" value="1"/>
</dbReference>
<dbReference type="InterPro" id="IPR007396">
    <property type="entry name" value="TR_PAI2-type"/>
</dbReference>
<dbReference type="RefSeq" id="WP_181071967.1">
    <property type="nucleotide sequence ID" value="NZ_JAAMRF010000008.1"/>
</dbReference>
<keyword evidence="3" id="KW-1185">Reference proteome</keyword>
<comment type="caution">
    <text evidence="2">The sequence shown here is derived from an EMBL/GenBank/DDBJ whole genome shotgun (WGS) entry which is preliminary data.</text>
</comment>
<proteinExistence type="predicted"/>
<reference evidence="2 3" key="1">
    <citation type="submission" date="2020-02" db="EMBL/GenBank/DDBJ databases">
        <title>Synteny-based analysis reveals conserved mechanism for high triclosan tolerance in Pseudomonas, as well as instances of horizontal transfer.</title>
        <authorList>
            <person name="Mcfarland A.G."/>
            <person name="Bertucci H.K."/>
            <person name="Litmann E."/>
            <person name="Shen J."/>
            <person name="Huttenhower C."/>
            <person name="Hartmann E.M."/>
        </authorList>
    </citation>
    <scope>NUCLEOTIDE SEQUENCE [LARGE SCALE GENOMIC DNA]</scope>
    <source>
        <strain evidence="2 3">115A1</strain>
    </source>
</reference>
<dbReference type="EMBL" id="JAAMRF010000008">
    <property type="protein sequence ID" value="MBA1274926.1"/>
    <property type="molecule type" value="Genomic_DNA"/>
</dbReference>
<feature type="region of interest" description="Disordered" evidence="1">
    <location>
        <begin position="189"/>
        <end position="210"/>
    </location>
</feature>
<dbReference type="Proteomes" id="UP000786387">
    <property type="component" value="Unassembled WGS sequence"/>
</dbReference>
<organism evidence="2 3">
    <name type="scientific">Stutzerimonas azotifigens</name>
    <dbReference type="NCBI Taxonomy" id="291995"/>
    <lineage>
        <taxon>Bacteria</taxon>
        <taxon>Pseudomonadati</taxon>
        <taxon>Pseudomonadota</taxon>
        <taxon>Gammaproteobacteria</taxon>
        <taxon>Pseudomonadales</taxon>
        <taxon>Pseudomonadaceae</taxon>
        <taxon>Stutzerimonas</taxon>
    </lineage>
</organism>
<gene>
    <name evidence="2" type="ORF">G7026_16350</name>
</gene>
<sequence>MYLPSAFRQTDLAQLHNLIDSTGLALLTSSGSQGLIASHLPLLLVPDEGEFGTLYGHFARANPHWRDLAEGSEALAVFSGPDAYVHPGWYPSKAEHGKVVPTWNYIAVHARGQTEVFTDPERLLQLVSRLSERHEAAQANPWSVNDAPRDYLDAMLRAIVGFALPIAHLEGKWKLGQNRDAADRAGVRDGLAASANPRDRELAEQMSLLD</sequence>